<dbReference type="EMBL" id="JAWJZY010000002">
    <property type="protein sequence ID" value="MEE8658214.1"/>
    <property type="molecule type" value="Genomic_DNA"/>
</dbReference>
<reference evidence="1 2" key="1">
    <citation type="submission" date="2023-10" db="EMBL/GenBank/DDBJ databases">
        <title>Sorlinia euscelidii gen. nov., sp. nov., an acetic acid bacteria isolated from the gut of Euscelidius variegatus emitter.</title>
        <authorList>
            <person name="Michoud G."/>
            <person name="Marasco R."/>
            <person name="Seferji K."/>
            <person name="Gonella E."/>
            <person name="Garuglieri E."/>
            <person name="Alma A."/>
            <person name="Mapelli F."/>
            <person name="Borin S."/>
            <person name="Daffonchio D."/>
            <person name="Crotti E."/>
        </authorList>
    </citation>
    <scope>NUCLEOTIDE SEQUENCE [LARGE SCALE GENOMIC DNA]</scope>
    <source>
        <strain evidence="1 2">EV16P</strain>
    </source>
</reference>
<evidence type="ECO:0000313" key="2">
    <source>
        <dbReference type="Proteomes" id="UP001312908"/>
    </source>
</evidence>
<keyword evidence="2" id="KW-1185">Reference proteome</keyword>
<gene>
    <name evidence="1" type="ORF">DOFOFD_04230</name>
</gene>
<sequence length="200" mass="22554">MSSDLKQRIPVEDKPISLSEPIAPTAERLRKSVFTRKSPFRVISTVEALFNAGAIQDAEVQASCRLRRDWLYARYGYSENQEPTVRSTHLVHNVLSWRMTRAQVGLALTELRHAVKAPIFNLLELMLIDELSFSGMARVLMPQRSDNAVRNKVSAQCALALSTLAAVYEDMDRARKMDAAFRHSTKAPIPPRCSPHVTHK</sequence>
<organism evidence="1 2">
    <name type="scientific">Sorlinia euscelidii</name>
    <dbReference type="NCBI Taxonomy" id="3081148"/>
    <lineage>
        <taxon>Bacteria</taxon>
        <taxon>Pseudomonadati</taxon>
        <taxon>Pseudomonadota</taxon>
        <taxon>Alphaproteobacteria</taxon>
        <taxon>Acetobacterales</taxon>
        <taxon>Acetobacteraceae</taxon>
        <taxon>Sorlinia</taxon>
    </lineage>
</organism>
<proteinExistence type="predicted"/>
<dbReference type="RefSeq" id="WP_394819174.1">
    <property type="nucleotide sequence ID" value="NZ_JAWJZY010000002.1"/>
</dbReference>
<protein>
    <submittedName>
        <fullName evidence="1">Uncharacterized protein</fullName>
    </submittedName>
</protein>
<evidence type="ECO:0000313" key="1">
    <source>
        <dbReference type="EMBL" id="MEE8658214.1"/>
    </source>
</evidence>
<name>A0ABU7U2Y4_9PROT</name>
<comment type="caution">
    <text evidence="1">The sequence shown here is derived from an EMBL/GenBank/DDBJ whole genome shotgun (WGS) entry which is preliminary data.</text>
</comment>
<dbReference type="Proteomes" id="UP001312908">
    <property type="component" value="Unassembled WGS sequence"/>
</dbReference>
<accession>A0ABU7U2Y4</accession>